<dbReference type="Gene3D" id="3.30.50.10">
    <property type="entry name" value="Erythroid Transcription Factor GATA-1, subunit A"/>
    <property type="match status" value="1"/>
</dbReference>
<dbReference type="AlphaFoldDB" id="A0AAE0VIL2"/>
<evidence type="ECO:0000256" key="2">
    <source>
        <dbReference type="ARBA" id="ARBA00022771"/>
    </source>
</evidence>
<evidence type="ECO:0000259" key="10">
    <source>
        <dbReference type="PROSITE" id="PS51030"/>
    </source>
</evidence>
<evidence type="ECO:0000256" key="4">
    <source>
        <dbReference type="ARBA" id="ARBA00023015"/>
    </source>
</evidence>
<dbReference type="Pfam" id="PF00105">
    <property type="entry name" value="zf-C4"/>
    <property type="match status" value="1"/>
</dbReference>
<dbReference type="GO" id="GO:0030154">
    <property type="term" value="P:cell differentiation"/>
    <property type="evidence" value="ECO:0007669"/>
    <property type="project" value="TreeGrafter"/>
</dbReference>
<reference evidence="11" key="3">
    <citation type="submission" date="2023-05" db="EMBL/GenBank/DDBJ databases">
        <authorList>
            <person name="Smith C.H."/>
        </authorList>
    </citation>
    <scope>NUCLEOTIDE SEQUENCE</scope>
    <source>
        <strain evidence="11">CHS0354</strain>
        <tissue evidence="11">Mantle</tissue>
    </source>
</reference>
<dbReference type="PRINTS" id="PR00047">
    <property type="entry name" value="STROIDFINGER"/>
</dbReference>
<feature type="region of interest" description="Disordered" evidence="9">
    <location>
        <begin position="61"/>
        <end position="80"/>
    </location>
</feature>
<evidence type="ECO:0000256" key="6">
    <source>
        <dbReference type="ARBA" id="ARBA00023163"/>
    </source>
</evidence>
<protein>
    <recommendedName>
        <fullName evidence="10">Nuclear receptor domain-containing protein</fullName>
    </recommendedName>
</protein>
<keyword evidence="5" id="KW-0238">DNA-binding</keyword>
<evidence type="ECO:0000256" key="5">
    <source>
        <dbReference type="ARBA" id="ARBA00023125"/>
    </source>
</evidence>
<evidence type="ECO:0000256" key="8">
    <source>
        <dbReference type="ARBA" id="ARBA00023242"/>
    </source>
</evidence>
<keyword evidence="12" id="KW-1185">Reference proteome</keyword>
<evidence type="ECO:0000313" key="11">
    <source>
        <dbReference type="EMBL" id="KAK3578070.1"/>
    </source>
</evidence>
<dbReference type="GO" id="GO:0009755">
    <property type="term" value="P:hormone-mediated signaling pathway"/>
    <property type="evidence" value="ECO:0007669"/>
    <property type="project" value="TreeGrafter"/>
</dbReference>
<dbReference type="GO" id="GO:0000122">
    <property type="term" value="P:negative regulation of transcription by RNA polymerase II"/>
    <property type="evidence" value="ECO:0007669"/>
    <property type="project" value="TreeGrafter"/>
</dbReference>
<keyword evidence="8" id="KW-0539">Nucleus</keyword>
<proteinExistence type="predicted"/>
<evidence type="ECO:0000256" key="9">
    <source>
        <dbReference type="SAM" id="MobiDB-lite"/>
    </source>
</evidence>
<dbReference type="GO" id="GO:0008270">
    <property type="term" value="F:zinc ion binding"/>
    <property type="evidence" value="ECO:0007669"/>
    <property type="project" value="UniProtKB-KW"/>
</dbReference>
<dbReference type="InterPro" id="IPR050234">
    <property type="entry name" value="Nuclear_hormone_rcpt_NR1"/>
</dbReference>
<dbReference type="InterPro" id="IPR001628">
    <property type="entry name" value="Znf_hrmn_rcpt"/>
</dbReference>
<dbReference type="GO" id="GO:0000978">
    <property type="term" value="F:RNA polymerase II cis-regulatory region sequence-specific DNA binding"/>
    <property type="evidence" value="ECO:0007669"/>
    <property type="project" value="TreeGrafter"/>
</dbReference>
<keyword evidence="3" id="KW-0862">Zinc</keyword>
<evidence type="ECO:0000256" key="7">
    <source>
        <dbReference type="ARBA" id="ARBA00023170"/>
    </source>
</evidence>
<dbReference type="SUPFAM" id="SSF57716">
    <property type="entry name" value="Glucocorticoid receptor-like (DNA-binding domain)"/>
    <property type="match status" value="1"/>
</dbReference>
<dbReference type="GO" id="GO:0019216">
    <property type="term" value="P:regulation of lipid metabolic process"/>
    <property type="evidence" value="ECO:0007669"/>
    <property type="project" value="TreeGrafter"/>
</dbReference>
<dbReference type="GO" id="GO:0045944">
    <property type="term" value="P:positive regulation of transcription by RNA polymerase II"/>
    <property type="evidence" value="ECO:0007669"/>
    <property type="project" value="TreeGrafter"/>
</dbReference>
<sequence length="311" mass="35145">MKQLSVLYYEAKEQRLPHEQHSAPLQSLSNIFHSRGAIVIETSNDVNTCSMEQCFKVTDGMGPRKKQQYKKPDSASNPVSQPFYHSSTFAYSKSSSCSRSETYSPDCYSAPCSTNTMDLSQLTLDILDCSSSSGSSEKHSPGSNLTSRKPLYTAELQVMCRICGDRASGFHYGVHSCEGCKGFFRRTLKKKLVYKPCREGSKCRIDAGSRNKCQYCRYKKCLNAGMSQDAVRFGRMPKTEREKLQADREELVQLCSKRILDLRSLSDVIKASFCDCFDRYSMISSFLIDRVSFDSISTDKVMLFFSLPHNI</sequence>
<organism evidence="11 12">
    <name type="scientific">Potamilus streckersoni</name>
    <dbReference type="NCBI Taxonomy" id="2493646"/>
    <lineage>
        <taxon>Eukaryota</taxon>
        <taxon>Metazoa</taxon>
        <taxon>Spiralia</taxon>
        <taxon>Lophotrochozoa</taxon>
        <taxon>Mollusca</taxon>
        <taxon>Bivalvia</taxon>
        <taxon>Autobranchia</taxon>
        <taxon>Heteroconchia</taxon>
        <taxon>Palaeoheterodonta</taxon>
        <taxon>Unionida</taxon>
        <taxon>Unionoidea</taxon>
        <taxon>Unionidae</taxon>
        <taxon>Ambleminae</taxon>
        <taxon>Lampsilini</taxon>
        <taxon>Potamilus</taxon>
    </lineage>
</organism>
<dbReference type="PROSITE" id="PS51030">
    <property type="entry name" value="NUCLEAR_REC_DBD_2"/>
    <property type="match status" value="1"/>
</dbReference>
<name>A0AAE0VIL2_9BIVA</name>
<dbReference type="PANTHER" id="PTHR24082:SF497">
    <property type="entry name" value="PEROXISOME PROLIFERATOR-ACTIVATED RECEPTOR GAMMA-LIKE"/>
    <property type="match status" value="1"/>
</dbReference>
<gene>
    <name evidence="11" type="ORF">CHS0354_032720</name>
</gene>
<evidence type="ECO:0000256" key="3">
    <source>
        <dbReference type="ARBA" id="ARBA00022833"/>
    </source>
</evidence>
<dbReference type="GO" id="GO:0004879">
    <property type="term" value="F:nuclear receptor activity"/>
    <property type="evidence" value="ECO:0007669"/>
    <property type="project" value="TreeGrafter"/>
</dbReference>
<feature type="domain" description="Nuclear receptor" evidence="10">
    <location>
        <begin position="157"/>
        <end position="233"/>
    </location>
</feature>
<reference evidence="11" key="2">
    <citation type="journal article" date="2021" name="Genome Biol. Evol.">
        <title>Developing a high-quality reference genome for a parasitic bivalve with doubly uniparental inheritance (Bivalvia: Unionida).</title>
        <authorList>
            <person name="Smith C.H."/>
        </authorList>
    </citation>
    <scope>NUCLEOTIDE SEQUENCE</scope>
    <source>
        <strain evidence="11">CHS0354</strain>
        <tissue evidence="11">Mantle</tissue>
    </source>
</reference>
<keyword evidence="4" id="KW-0805">Transcription regulation</keyword>
<dbReference type="InterPro" id="IPR013088">
    <property type="entry name" value="Znf_NHR/GATA"/>
</dbReference>
<keyword evidence="6" id="KW-0804">Transcription</keyword>
<dbReference type="PROSITE" id="PS00031">
    <property type="entry name" value="NUCLEAR_REC_DBD_1"/>
    <property type="match status" value="1"/>
</dbReference>
<comment type="caution">
    <text evidence="11">The sequence shown here is derived from an EMBL/GenBank/DDBJ whole genome shotgun (WGS) entry which is preliminary data.</text>
</comment>
<keyword evidence="1" id="KW-0479">Metal-binding</keyword>
<dbReference type="PANTHER" id="PTHR24082">
    <property type="entry name" value="NUCLEAR HORMONE RECEPTOR"/>
    <property type="match status" value="1"/>
</dbReference>
<dbReference type="Proteomes" id="UP001195483">
    <property type="component" value="Unassembled WGS sequence"/>
</dbReference>
<keyword evidence="2" id="KW-0863">Zinc-finger</keyword>
<accession>A0AAE0VIL2</accession>
<dbReference type="SMART" id="SM00399">
    <property type="entry name" value="ZnF_C4"/>
    <property type="match status" value="1"/>
</dbReference>
<evidence type="ECO:0000313" key="12">
    <source>
        <dbReference type="Proteomes" id="UP001195483"/>
    </source>
</evidence>
<evidence type="ECO:0000256" key="1">
    <source>
        <dbReference type="ARBA" id="ARBA00022723"/>
    </source>
</evidence>
<keyword evidence="7" id="KW-0675">Receptor</keyword>
<reference evidence="11" key="1">
    <citation type="journal article" date="2021" name="Genome Biol. Evol.">
        <title>A High-Quality Reference Genome for a Parasitic Bivalve with Doubly Uniparental Inheritance (Bivalvia: Unionida).</title>
        <authorList>
            <person name="Smith C.H."/>
        </authorList>
    </citation>
    <scope>NUCLEOTIDE SEQUENCE</scope>
    <source>
        <strain evidence="11">CHS0354</strain>
    </source>
</reference>
<dbReference type="FunFam" id="3.30.50.10:FF:000056">
    <property type="entry name" value="Peroxisome proliferator-activated receptor gamma"/>
    <property type="match status" value="1"/>
</dbReference>
<dbReference type="EMBL" id="JAEAOA010001929">
    <property type="protein sequence ID" value="KAK3578070.1"/>
    <property type="molecule type" value="Genomic_DNA"/>
</dbReference>